<reference evidence="2 3" key="1">
    <citation type="submission" date="2020-07" db="EMBL/GenBank/DDBJ databases">
        <title>Alkalicella. sp. LB2 genome.</title>
        <authorList>
            <person name="Postec A."/>
            <person name="Quemeneur M."/>
        </authorList>
    </citation>
    <scope>NUCLEOTIDE SEQUENCE [LARGE SCALE GENOMIC DNA]</scope>
    <source>
        <strain evidence="2 3">LB2</strain>
    </source>
</reference>
<accession>A0A7G9W5A9</accession>
<dbReference type="Gene3D" id="3.30.1330.10">
    <property type="entry name" value="PurM-like, N-terminal domain"/>
    <property type="match status" value="1"/>
</dbReference>
<dbReference type="Proteomes" id="UP000516160">
    <property type="component" value="Chromosome"/>
</dbReference>
<sequence length="248" mass="26869">MRGRKFRDLTLVPINDYDLLVISCDSSGGIGNKENDLVKVPPSLVGYYTAHVALCELLAIGAKPVTLINTLSVEMDDAGKEILKGIKRAISLMEEQEELLVTGTTEENIPVSQTAMGLTVIGTVNKKTWQLPKTNKGSLAVVVGLPKVGEEVSLDKGKETLSIPILNMLAKNDKVQEILPVGSKGILYEIEEMAGSNNLSYILENQIPIDLKKSAGPATCAIFSVSDQYLNEVCKDIPIPFNILGRFI</sequence>
<dbReference type="RefSeq" id="WP_213167534.1">
    <property type="nucleotide sequence ID" value="NZ_CP058559.1"/>
</dbReference>
<evidence type="ECO:0000259" key="1">
    <source>
        <dbReference type="Pfam" id="PF00586"/>
    </source>
</evidence>
<evidence type="ECO:0000313" key="3">
    <source>
        <dbReference type="Proteomes" id="UP000516160"/>
    </source>
</evidence>
<protein>
    <submittedName>
        <fullName evidence="2">Selenophosphate synthase</fullName>
    </submittedName>
</protein>
<keyword evidence="3" id="KW-1185">Reference proteome</keyword>
<name>A0A7G9W5A9_ALKCA</name>
<dbReference type="InterPro" id="IPR036921">
    <property type="entry name" value="PurM-like_N_sf"/>
</dbReference>
<dbReference type="KEGG" id="acae:HYG86_03355"/>
<organism evidence="2 3">
    <name type="scientific">Alkalicella caledoniensis</name>
    <dbReference type="NCBI Taxonomy" id="2731377"/>
    <lineage>
        <taxon>Bacteria</taxon>
        <taxon>Bacillati</taxon>
        <taxon>Bacillota</taxon>
        <taxon>Clostridia</taxon>
        <taxon>Eubacteriales</taxon>
        <taxon>Proteinivoracaceae</taxon>
        <taxon>Alkalicella</taxon>
    </lineage>
</organism>
<dbReference type="EMBL" id="CP058559">
    <property type="protein sequence ID" value="QNO13871.1"/>
    <property type="molecule type" value="Genomic_DNA"/>
</dbReference>
<dbReference type="Pfam" id="PF00586">
    <property type="entry name" value="AIRS"/>
    <property type="match status" value="1"/>
</dbReference>
<dbReference type="SUPFAM" id="SSF55326">
    <property type="entry name" value="PurM N-terminal domain-like"/>
    <property type="match status" value="1"/>
</dbReference>
<dbReference type="AlphaFoldDB" id="A0A7G9W5A9"/>
<dbReference type="InterPro" id="IPR016188">
    <property type="entry name" value="PurM-like_N"/>
</dbReference>
<gene>
    <name evidence="2" type="ORF">HYG86_03355</name>
</gene>
<feature type="domain" description="PurM-like N-terminal" evidence="1">
    <location>
        <begin position="15"/>
        <end position="124"/>
    </location>
</feature>
<proteinExistence type="predicted"/>
<evidence type="ECO:0000313" key="2">
    <source>
        <dbReference type="EMBL" id="QNO13871.1"/>
    </source>
</evidence>